<dbReference type="PROSITE" id="PS50943">
    <property type="entry name" value="HTH_CROC1"/>
    <property type="match status" value="1"/>
</dbReference>
<sequence length="185" mass="20690">MNWSEVERTLKAAAQERRGAQSEIARRLGIKPGSVSNYITGTNSIPPHHLDTILAVLGMTLHLGDASTVDVRNVLIAMTEQPDRQFFESDDRGRQIYRYGETEIAGTTDLVWYTPARWWVKLRDPKFRPHALGTLEYTGDSAFVDVYRVVDGPFKGYRVAASPKLIHLSAPDLPGMHEVAAPFPD</sequence>
<evidence type="ECO:0000313" key="2">
    <source>
        <dbReference type="EMBL" id="MFC6662560.1"/>
    </source>
</evidence>
<dbReference type="Proteomes" id="UP001596317">
    <property type="component" value="Unassembled WGS sequence"/>
</dbReference>
<dbReference type="RefSeq" id="WP_224610871.1">
    <property type="nucleotide sequence ID" value="NZ_JAIQXV010000016.1"/>
</dbReference>
<proteinExistence type="predicted"/>
<dbReference type="Gene3D" id="1.10.260.40">
    <property type="entry name" value="lambda repressor-like DNA-binding domains"/>
    <property type="match status" value="1"/>
</dbReference>
<dbReference type="InterPro" id="IPR001387">
    <property type="entry name" value="Cro/C1-type_HTH"/>
</dbReference>
<feature type="domain" description="HTH cro/C1-type" evidence="1">
    <location>
        <begin position="10"/>
        <end position="63"/>
    </location>
</feature>
<dbReference type="EMBL" id="JBHSWB010000002">
    <property type="protein sequence ID" value="MFC6662560.1"/>
    <property type="molecule type" value="Genomic_DNA"/>
</dbReference>
<organism evidence="2 3">
    <name type="scientific">Deinococcus multiflagellatus</name>
    <dbReference type="NCBI Taxonomy" id="1656887"/>
    <lineage>
        <taxon>Bacteria</taxon>
        <taxon>Thermotogati</taxon>
        <taxon>Deinococcota</taxon>
        <taxon>Deinococci</taxon>
        <taxon>Deinococcales</taxon>
        <taxon>Deinococcaceae</taxon>
        <taxon>Deinococcus</taxon>
    </lineage>
</organism>
<dbReference type="InterPro" id="IPR010982">
    <property type="entry name" value="Lambda_DNA-bd_dom_sf"/>
</dbReference>
<protein>
    <submittedName>
        <fullName evidence="2">Helix-turn-helix domain-containing protein</fullName>
    </submittedName>
</protein>
<dbReference type="SMART" id="SM00530">
    <property type="entry name" value="HTH_XRE"/>
    <property type="match status" value="1"/>
</dbReference>
<gene>
    <name evidence="2" type="ORF">ACFP90_21120</name>
</gene>
<dbReference type="CDD" id="cd00093">
    <property type="entry name" value="HTH_XRE"/>
    <property type="match status" value="1"/>
</dbReference>
<accession>A0ABW1ZSA4</accession>
<evidence type="ECO:0000259" key="1">
    <source>
        <dbReference type="PROSITE" id="PS50943"/>
    </source>
</evidence>
<dbReference type="SUPFAM" id="SSF47413">
    <property type="entry name" value="lambda repressor-like DNA-binding domains"/>
    <property type="match status" value="1"/>
</dbReference>
<comment type="caution">
    <text evidence="2">The sequence shown here is derived from an EMBL/GenBank/DDBJ whole genome shotgun (WGS) entry which is preliminary data.</text>
</comment>
<name>A0ABW1ZSA4_9DEIO</name>
<dbReference type="Pfam" id="PF01381">
    <property type="entry name" value="HTH_3"/>
    <property type="match status" value="1"/>
</dbReference>
<keyword evidence="3" id="KW-1185">Reference proteome</keyword>
<reference evidence="3" key="1">
    <citation type="journal article" date="2019" name="Int. J. Syst. Evol. Microbiol.">
        <title>The Global Catalogue of Microorganisms (GCM) 10K type strain sequencing project: providing services to taxonomists for standard genome sequencing and annotation.</title>
        <authorList>
            <consortium name="The Broad Institute Genomics Platform"/>
            <consortium name="The Broad Institute Genome Sequencing Center for Infectious Disease"/>
            <person name="Wu L."/>
            <person name="Ma J."/>
        </authorList>
    </citation>
    <scope>NUCLEOTIDE SEQUENCE [LARGE SCALE GENOMIC DNA]</scope>
    <source>
        <strain evidence="3">CCUG 63830</strain>
    </source>
</reference>
<evidence type="ECO:0000313" key="3">
    <source>
        <dbReference type="Proteomes" id="UP001596317"/>
    </source>
</evidence>